<reference evidence="1" key="1">
    <citation type="submission" date="2019-10" db="EMBL/GenBank/DDBJ databases">
        <title>The sequence and de novo assembly of the wild yak genome.</title>
        <authorList>
            <person name="Liu Y."/>
        </authorList>
    </citation>
    <scope>NUCLEOTIDE SEQUENCE [LARGE SCALE GENOMIC DNA]</scope>
    <source>
        <strain evidence="1">WY2019</strain>
    </source>
</reference>
<dbReference type="AlphaFoldDB" id="A0A6B0RUS7"/>
<evidence type="ECO:0000313" key="2">
    <source>
        <dbReference type="Proteomes" id="UP000322234"/>
    </source>
</evidence>
<proteinExistence type="predicted"/>
<sequence length="122" mass="14133">MAVPAWMRSSVHRKEFTEIEQENQFNYKRNQKKEAKIRSFLGFFDSEFRNELGQKLRQTGSVEDVWCLAIVRVRIKPCEKLQDDLGPELKAARPRNMTVNNGLCSLFQKSETETALSIPNPS</sequence>
<name>A0A6B0RUS7_9CETA</name>
<dbReference type="EMBL" id="VBQZ03000074">
    <property type="protein sequence ID" value="MXQ91784.1"/>
    <property type="molecule type" value="Genomic_DNA"/>
</dbReference>
<dbReference type="Proteomes" id="UP000322234">
    <property type="component" value="Unassembled WGS sequence"/>
</dbReference>
<organism evidence="1 2">
    <name type="scientific">Bos mutus</name>
    <name type="common">wild yak</name>
    <dbReference type="NCBI Taxonomy" id="72004"/>
    <lineage>
        <taxon>Eukaryota</taxon>
        <taxon>Metazoa</taxon>
        <taxon>Chordata</taxon>
        <taxon>Craniata</taxon>
        <taxon>Vertebrata</taxon>
        <taxon>Euteleostomi</taxon>
        <taxon>Mammalia</taxon>
        <taxon>Eutheria</taxon>
        <taxon>Laurasiatheria</taxon>
        <taxon>Artiodactyla</taxon>
        <taxon>Ruminantia</taxon>
        <taxon>Pecora</taxon>
        <taxon>Bovidae</taxon>
        <taxon>Bovinae</taxon>
        <taxon>Bos</taxon>
    </lineage>
</organism>
<gene>
    <name evidence="1" type="ORF">E5288_WYG004550</name>
</gene>
<protein>
    <submittedName>
        <fullName evidence="1">Uncharacterized protein</fullName>
    </submittedName>
</protein>
<keyword evidence="2" id="KW-1185">Reference proteome</keyword>
<evidence type="ECO:0000313" key="1">
    <source>
        <dbReference type="EMBL" id="MXQ91784.1"/>
    </source>
</evidence>
<comment type="caution">
    <text evidence="1">The sequence shown here is derived from an EMBL/GenBank/DDBJ whole genome shotgun (WGS) entry which is preliminary data.</text>
</comment>
<accession>A0A6B0RUS7</accession>